<proteinExistence type="predicted"/>
<organism evidence="5">
    <name type="scientific">Candidatus Kentrum sp. FM</name>
    <dbReference type="NCBI Taxonomy" id="2126340"/>
    <lineage>
        <taxon>Bacteria</taxon>
        <taxon>Pseudomonadati</taxon>
        <taxon>Pseudomonadota</taxon>
        <taxon>Gammaproteobacteria</taxon>
        <taxon>Candidatus Kentrum</taxon>
    </lineage>
</organism>
<dbReference type="EMBL" id="CAADEZ010000020">
    <property type="protein sequence ID" value="VFJ44653.1"/>
    <property type="molecule type" value="Genomic_DNA"/>
</dbReference>
<accession>A0A450VMH9</accession>
<dbReference type="InterPro" id="IPR027417">
    <property type="entry name" value="P-loop_NTPase"/>
</dbReference>
<evidence type="ECO:0000313" key="5">
    <source>
        <dbReference type="EMBL" id="VFK05951.1"/>
    </source>
</evidence>
<feature type="transmembrane region" description="Helical" evidence="2">
    <location>
        <begin position="20"/>
        <end position="40"/>
    </location>
</feature>
<sequence length="1153" mass="125128">MTDHPPHPSQSSQAASDFPLLVLGLSLTSVAVTAALAAIHPIAPTLLALSLTLPILVALFGIARWSGWVGRAWGRFVEPAAIIVVILPIVIFLIPFVWGILFPPPDPGLLADPPAESRLEPLPPHFHAAPEPLKNRFVGREREFAELDAAWAGVLSGEGADPGQPPARVVGVIAWGGFGKSALARQWLWRRFEGGSAALGSAALQGGSSRSAALQGGFSRSAALQGGSSFPESAARQGDTNEGLETDSHPGERRSGEGLETKSRPGERRSREGIEIKSHPGEWRSGEGLEIKSRPGERRSEERRSQQPTALFWWGFQEGQGADNFAIALIRYLADDPGLDLAGIPPDTAGRLALLRKGLAGREYLLVLDGLEVEQDALTRGEGPGGLNSAFLRGLLREQAAGRLGRGLVVVTSRLPLIDLDRRGGGYLAIDLEDRPLSREEAGLLLRLEGVKDLPDRELTALLATIGPHPLALKTMAGVLVKHNGGSATGWQRFRTDILDIPAGREQERQLWRVLAWSGQLLRPDERRVATAIARFREPVRAEWLLHLLAPAEAPAVAREEETIEERWQRRLEQAGEDPAAIELFLQRFREQSEAERAMTEAWLEAKLGKLGAAPVYSPGELQLPGAPLTGRQVRDALDGLAGLRLLRREGEGGYAMHDLVREYFRRADDAADVGNTVAAHLRLYRLYTSVIQPVWRPEGLEGLRPLYEAVWHGARAGRYQETLDDVYVARILRGTGPDGYYSGKKLGAVEADLAAVRNLFAEPWGRPAPGLAPGDQAWLLNEAAFSLRALGRLGEAVEPMGAGVEMFVEREDWESAAGMASNLSELELTLGRVAAAVESAERAVEFADRSGAWDQRMKRRTTLADALHQAGERERALPLFQAAEAIQEQRQPEYPRLYSVQGFRYAALLLAGAERGAWRAALKTSAPPPAPASASVDAPSRPYPPRDASPPDPSAFLAACDSVTARATETLEWVNNAGLDILSAALDHLTLARAGWYRALLAPPAGAQWPAAPPPEIEAHLTAAVDGLRKSGNMDDLPRGLLTQAWYLAVTGDGAGARAALEEAWRIAEAGPMPLFQADVLLARARLFGMKSKELGVKSEELGVKSEEVGMKNEEYPWGSARADLEEARRLIERHGYHRRDGELEDAEAMTR</sequence>
<feature type="region of interest" description="Disordered" evidence="1">
    <location>
        <begin position="222"/>
        <end position="305"/>
    </location>
</feature>
<feature type="compositionally biased region" description="Pro residues" evidence="1">
    <location>
        <begin position="942"/>
        <end position="954"/>
    </location>
</feature>
<evidence type="ECO:0000256" key="1">
    <source>
        <dbReference type="SAM" id="MobiDB-lite"/>
    </source>
</evidence>
<dbReference type="Gene3D" id="1.25.40.10">
    <property type="entry name" value="Tetratricopeptide repeat domain"/>
    <property type="match status" value="1"/>
</dbReference>
<feature type="transmembrane region" description="Helical" evidence="2">
    <location>
        <begin position="79"/>
        <end position="101"/>
    </location>
</feature>
<evidence type="ECO:0000256" key="2">
    <source>
        <dbReference type="SAM" id="Phobius"/>
    </source>
</evidence>
<dbReference type="EMBL" id="CAADFA010000018">
    <property type="protein sequence ID" value="VFJ44962.1"/>
    <property type="molecule type" value="Genomic_DNA"/>
</dbReference>
<keyword evidence="2" id="KW-0472">Membrane</keyword>
<gene>
    <name evidence="3" type="ORF">BECKFM1743A_GA0114220_100205</name>
    <name evidence="5" type="ORF">BECKFM1743B_GA0114221_1000711</name>
    <name evidence="4" type="ORF">BECKFM1743C_GA0114222_100186</name>
</gene>
<dbReference type="AlphaFoldDB" id="A0A450VMH9"/>
<evidence type="ECO:0000313" key="4">
    <source>
        <dbReference type="EMBL" id="VFJ44962.1"/>
    </source>
</evidence>
<name>A0A450VMH9_9GAMM</name>
<evidence type="ECO:0000313" key="3">
    <source>
        <dbReference type="EMBL" id="VFJ44653.1"/>
    </source>
</evidence>
<feature type="transmembrane region" description="Helical" evidence="2">
    <location>
        <begin position="46"/>
        <end position="67"/>
    </location>
</feature>
<dbReference type="SUPFAM" id="SSF48452">
    <property type="entry name" value="TPR-like"/>
    <property type="match status" value="1"/>
</dbReference>
<evidence type="ECO:0008006" key="6">
    <source>
        <dbReference type="Google" id="ProtNLM"/>
    </source>
</evidence>
<dbReference type="EMBL" id="CAADFL010000007">
    <property type="protein sequence ID" value="VFK05951.1"/>
    <property type="molecule type" value="Genomic_DNA"/>
</dbReference>
<protein>
    <recommendedName>
        <fullName evidence="6">Tetratricopeptide repeat-containing protein</fullName>
    </recommendedName>
</protein>
<feature type="compositionally biased region" description="Basic and acidic residues" evidence="1">
    <location>
        <begin position="246"/>
        <end position="305"/>
    </location>
</feature>
<reference evidence="5" key="1">
    <citation type="submission" date="2019-02" db="EMBL/GenBank/DDBJ databases">
        <authorList>
            <person name="Gruber-Vodicka R. H."/>
            <person name="Seah K. B. B."/>
        </authorList>
    </citation>
    <scope>NUCLEOTIDE SEQUENCE</scope>
    <source>
        <strain evidence="3">BECK_BZ163</strain>
        <strain evidence="5">BECK_BZ164</strain>
        <strain evidence="4">BECK_BZ165</strain>
    </source>
</reference>
<feature type="region of interest" description="Disordered" evidence="1">
    <location>
        <begin position="924"/>
        <end position="955"/>
    </location>
</feature>
<dbReference type="SUPFAM" id="SSF52540">
    <property type="entry name" value="P-loop containing nucleoside triphosphate hydrolases"/>
    <property type="match status" value="1"/>
</dbReference>
<keyword evidence="2" id="KW-1133">Transmembrane helix</keyword>
<dbReference type="InterPro" id="IPR011990">
    <property type="entry name" value="TPR-like_helical_dom_sf"/>
</dbReference>
<keyword evidence="2" id="KW-0812">Transmembrane</keyword>